<evidence type="ECO:0000256" key="7">
    <source>
        <dbReference type="SAM" id="Phobius"/>
    </source>
</evidence>
<feature type="transmembrane region" description="Helical" evidence="7">
    <location>
        <begin position="66"/>
        <end position="89"/>
    </location>
</feature>
<protein>
    <submittedName>
        <fullName evidence="8">Cytochrome c oxidase assembly protein</fullName>
    </submittedName>
</protein>
<comment type="subcellular location">
    <subcellularLocation>
        <location evidence="1">Cell membrane</location>
        <topology evidence="1">Multi-pass membrane protein</topology>
    </subcellularLocation>
</comment>
<dbReference type="EMBL" id="JALKII010000006">
    <property type="protein sequence ID" value="MCK0537981.1"/>
    <property type="molecule type" value="Genomic_DNA"/>
</dbReference>
<evidence type="ECO:0000256" key="2">
    <source>
        <dbReference type="ARBA" id="ARBA00022475"/>
    </source>
</evidence>
<name>A0ABT0E813_9GAMM</name>
<gene>
    <name evidence="8" type="ORF">MU846_09690</name>
</gene>
<keyword evidence="3 7" id="KW-0812">Transmembrane</keyword>
<feature type="transmembrane region" description="Helical" evidence="7">
    <location>
        <begin position="181"/>
        <end position="199"/>
    </location>
</feature>
<dbReference type="InterPro" id="IPR019108">
    <property type="entry name" value="Caa3_assmbl_CtaG-rel"/>
</dbReference>
<feature type="transmembrane region" description="Helical" evidence="7">
    <location>
        <begin position="110"/>
        <end position="130"/>
    </location>
</feature>
<sequence>MEWIAPLIGTGYLLGWAAQANARSDAYKRWPRQRLLCASVAVVLLGFCFSEWVMHQAHGDYRWHMAQHVLIGMVAPLLLVCSAPGTLLLRALPVAIARRLVRCWHSRPLCWAWHPLPASVLHIGGMYLLYLTPLFTWGMAHPAGHVWLHLHFLLAGYLYCQAILGGPDRLPGTASRRTRGMWLWCSAGLHALLGKLMYAGPWPDGAGIASDSLRQGAMLMYYAGDLAELMLMVVFFATPHWAAAGRPIRRRAYGKVARWRSSPGCVGCRHGGPISDLPTSAASMSGRTASGDRAFRGPAG</sequence>
<keyword evidence="2" id="KW-1003">Cell membrane</keyword>
<feature type="transmembrane region" description="Helical" evidence="7">
    <location>
        <begin position="35"/>
        <end position="54"/>
    </location>
</feature>
<organism evidence="8 9">
    <name type="scientific">Alcanivorax quisquiliarum</name>
    <dbReference type="NCBI Taxonomy" id="2933565"/>
    <lineage>
        <taxon>Bacteria</taxon>
        <taxon>Pseudomonadati</taxon>
        <taxon>Pseudomonadota</taxon>
        <taxon>Gammaproteobacteria</taxon>
        <taxon>Oceanospirillales</taxon>
        <taxon>Alcanivoracaceae</taxon>
        <taxon>Alcanivorax</taxon>
    </lineage>
</organism>
<feature type="transmembrane region" description="Helical" evidence="7">
    <location>
        <begin position="142"/>
        <end position="160"/>
    </location>
</feature>
<keyword evidence="9" id="KW-1185">Reference proteome</keyword>
<dbReference type="RefSeq" id="WP_246952144.1">
    <property type="nucleotide sequence ID" value="NZ_JALKII010000006.1"/>
</dbReference>
<feature type="compositionally biased region" description="Polar residues" evidence="6">
    <location>
        <begin position="277"/>
        <end position="288"/>
    </location>
</feature>
<keyword evidence="4 7" id="KW-1133">Transmembrane helix</keyword>
<evidence type="ECO:0000313" key="8">
    <source>
        <dbReference type="EMBL" id="MCK0537981.1"/>
    </source>
</evidence>
<proteinExistence type="predicted"/>
<accession>A0ABT0E813</accession>
<dbReference type="Pfam" id="PF09678">
    <property type="entry name" value="Caa3_CtaG"/>
    <property type="match status" value="1"/>
</dbReference>
<feature type="transmembrane region" description="Helical" evidence="7">
    <location>
        <begin position="219"/>
        <end position="242"/>
    </location>
</feature>
<comment type="caution">
    <text evidence="8">The sequence shown here is derived from an EMBL/GenBank/DDBJ whole genome shotgun (WGS) entry which is preliminary data.</text>
</comment>
<evidence type="ECO:0000256" key="4">
    <source>
        <dbReference type="ARBA" id="ARBA00022989"/>
    </source>
</evidence>
<dbReference type="Proteomes" id="UP001165524">
    <property type="component" value="Unassembled WGS sequence"/>
</dbReference>
<evidence type="ECO:0000256" key="1">
    <source>
        <dbReference type="ARBA" id="ARBA00004651"/>
    </source>
</evidence>
<reference evidence="8" key="1">
    <citation type="submission" date="2022-04" db="EMBL/GenBank/DDBJ databases">
        <title>Alcanivorax sp. CY1518 draft genome sequence.</title>
        <authorList>
            <person name="Zhao G."/>
            <person name="An M."/>
        </authorList>
    </citation>
    <scope>NUCLEOTIDE SEQUENCE</scope>
    <source>
        <strain evidence="8">CY1518</strain>
    </source>
</reference>
<feature type="region of interest" description="Disordered" evidence="6">
    <location>
        <begin position="277"/>
        <end position="300"/>
    </location>
</feature>
<evidence type="ECO:0000256" key="6">
    <source>
        <dbReference type="SAM" id="MobiDB-lite"/>
    </source>
</evidence>
<keyword evidence="5 7" id="KW-0472">Membrane</keyword>
<evidence type="ECO:0000256" key="3">
    <source>
        <dbReference type="ARBA" id="ARBA00022692"/>
    </source>
</evidence>
<evidence type="ECO:0000256" key="5">
    <source>
        <dbReference type="ARBA" id="ARBA00023136"/>
    </source>
</evidence>
<evidence type="ECO:0000313" key="9">
    <source>
        <dbReference type="Proteomes" id="UP001165524"/>
    </source>
</evidence>